<dbReference type="PANTHER" id="PTHR43033">
    <property type="entry name" value="TRNA(ILE)-LYSIDINE SYNTHASE-RELATED"/>
    <property type="match status" value="1"/>
</dbReference>
<dbReference type="NCBIfam" id="TIGR02432">
    <property type="entry name" value="lysidine_TilS_N"/>
    <property type="match status" value="1"/>
</dbReference>
<comment type="function">
    <text evidence="6">Ligates lysine onto the cytidine present at position 34 of the AUA codon-specific tRNA(Ile) that contains the anticodon CAU, in an ATP-dependent manner. Cytidine is converted to lysidine, thus changing the amino acid specificity of the tRNA from methionine to isoleucine.</text>
</comment>
<evidence type="ECO:0000256" key="5">
    <source>
        <dbReference type="ARBA" id="ARBA00048539"/>
    </source>
</evidence>
<dbReference type="InterPro" id="IPR012795">
    <property type="entry name" value="tRNA_Ile_lys_synt_N"/>
</dbReference>
<dbReference type="HAMAP" id="MF_01161">
    <property type="entry name" value="tRNA_Ile_lys_synt"/>
    <property type="match status" value="1"/>
</dbReference>
<dbReference type="InterPro" id="IPR011063">
    <property type="entry name" value="TilS/TtcA_N"/>
</dbReference>
<dbReference type="RefSeq" id="WP_051292058.1">
    <property type="nucleotide sequence ID" value="NZ_AUBI01000004.1"/>
</dbReference>
<evidence type="ECO:0000313" key="9">
    <source>
        <dbReference type="Proteomes" id="UP000321635"/>
    </source>
</evidence>
<comment type="caution">
    <text evidence="8">The sequence shown here is derived from an EMBL/GenBank/DDBJ whole genome shotgun (WGS) entry which is preliminary data.</text>
</comment>
<sequence length="433" mass="45900">MTPPDDAPAEHPFDEARARPVTPSYFAAVMARLGPWLPDVSDVPPTALAVSGGGDSLALAWLASRWRRGLQAFIVDHGLRPDSAQEALEAAEWLEAMGINARILTLHTLRAGPGVADRARDARYAALFAACRESGCVDLLLGHQADDQIETIAMRRARGEGFGLSGMAWITETPDVRVVRPLLGVSRAALRETLRHAGVPWVDDPSNDDLRAERVRVRRTLLEGGETLKAELFALGRISGIVRAAHENACATELASTASLSAGGWATLGHDLPGDAALAALIRCVGAGAYPPPADAVSALRRRGRAGTLAGARLFRARTVAAGGQSWVMARERAAMQGRIEARDGVVWDRRFVLHCDADMVGLRVGAAGMGIDRRARGGVAAALCETLPALWRGEQRVCVPYLGICEEEALVGAEFSFAPNVAAAPGGVWGLS</sequence>
<keyword evidence="2 6" id="KW-0819">tRNA processing</keyword>
<organism evidence="8 9">
    <name type="scientific">Acetobacter nitrogenifigens DSM 23921 = NBRC 105050</name>
    <dbReference type="NCBI Taxonomy" id="1120919"/>
    <lineage>
        <taxon>Bacteria</taxon>
        <taxon>Pseudomonadati</taxon>
        <taxon>Pseudomonadota</taxon>
        <taxon>Alphaproteobacteria</taxon>
        <taxon>Acetobacterales</taxon>
        <taxon>Acetobacteraceae</taxon>
        <taxon>Acetobacter</taxon>
    </lineage>
</organism>
<gene>
    <name evidence="6" type="primary">tilS</name>
    <name evidence="8" type="ORF">ANI02nite_22520</name>
</gene>
<evidence type="ECO:0000259" key="7">
    <source>
        <dbReference type="Pfam" id="PF01171"/>
    </source>
</evidence>
<name>A0A511XBN6_9PROT</name>
<dbReference type="EC" id="6.3.4.19" evidence="6"/>
<dbReference type="GO" id="GO:0005737">
    <property type="term" value="C:cytoplasm"/>
    <property type="evidence" value="ECO:0007669"/>
    <property type="project" value="UniProtKB-SubCell"/>
</dbReference>
<evidence type="ECO:0000256" key="6">
    <source>
        <dbReference type="HAMAP-Rule" id="MF_01161"/>
    </source>
</evidence>
<evidence type="ECO:0000313" key="8">
    <source>
        <dbReference type="EMBL" id="GEN60368.1"/>
    </source>
</evidence>
<dbReference type="PANTHER" id="PTHR43033:SF5">
    <property type="entry name" value="TRNA(ILE)-LYSIDINE SYNTHETASE"/>
    <property type="match status" value="1"/>
</dbReference>
<dbReference type="InterPro" id="IPR012094">
    <property type="entry name" value="tRNA_Ile_lys_synt"/>
</dbReference>
<keyword evidence="6" id="KW-0963">Cytoplasm</keyword>
<proteinExistence type="inferred from homology"/>
<reference evidence="8 9" key="1">
    <citation type="submission" date="2019-07" db="EMBL/GenBank/DDBJ databases">
        <title>Whole genome shotgun sequence of Acetobacter nitrogenifigens NBRC 105050.</title>
        <authorList>
            <person name="Hosoyama A."/>
            <person name="Uohara A."/>
            <person name="Ohji S."/>
            <person name="Ichikawa N."/>
        </authorList>
    </citation>
    <scope>NUCLEOTIDE SEQUENCE [LARGE SCALE GENOMIC DNA]</scope>
    <source>
        <strain evidence="8 9">NBRC 105050</strain>
    </source>
</reference>
<accession>A0A511XBN6</accession>
<dbReference type="Gene3D" id="3.40.50.620">
    <property type="entry name" value="HUPs"/>
    <property type="match status" value="1"/>
</dbReference>
<dbReference type="CDD" id="cd01992">
    <property type="entry name" value="TilS_N"/>
    <property type="match status" value="1"/>
</dbReference>
<dbReference type="STRING" id="1120919.GCA_000429165_01328"/>
<keyword evidence="9" id="KW-1185">Reference proteome</keyword>
<evidence type="ECO:0000256" key="2">
    <source>
        <dbReference type="ARBA" id="ARBA00022694"/>
    </source>
</evidence>
<dbReference type="SUPFAM" id="SSF52402">
    <property type="entry name" value="Adenine nucleotide alpha hydrolases-like"/>
    <property type="match status" value="1"/>
</dbReference>
<dbReference type="EMBL" id="BJYF01000016">
    <property type="protein sequence ID" value="GEN60368.1"/>
    <property type="molecule type" value="Genomic_DNA"/>
</dbReference>
<comment type="domain">
    <text evidence="6">The N-terminal region contains the highly conserved SGGXDS motif, predicted to be a P-loop motif involved in ATP binding.</text>
</comment>
<comment type="catalytic activity">
    <reaction evidence="5 6">
        <text>cytidine(34) in tRNA(Ile2) + L-lysine + ATP = lysidine(34) in tRNA(Ile2) + AMP + diphosphate + H(+)</text>
        <dbReference type="Rhea" id="RHEA:43744"/>
        <dbReference type="Rhea" id="RHEA-COMP:10625"/>
        <dbReference type="Rhea" id="RHEA-COMP:10670"/>
        <dbReference type="ChEBI" id="CHEBI:15378"/>
        <dbReference type="ChEBI" id="CHEBI:30616"/>
        <dbReference type="ChEBI" id="CHEBI:32551"/>
        <dbReference type="ChEBI" id="CHEBI:33019"/>
        <dbReference type="ChEBI" id="CHEBI:82748"/>
        <dbReference type="ChEBI" id="CHEBI:83665"/>
        <dbReference type="ChEBI" id="CHEBI:456215"/>
        <dbReference type="EC" id="6.3.4.19"/>
    </reaction>
</comment>
<evidence type="ECO:0000256" key="3">
    <source>
        <dbReference type="ARBA" id="ARBA00022741"/>
    </source>
</evidence>
<keyword evidence="4 6" id="KW-0067">ATP-binding</keyword>
<feature type="domain" description="tRNA(Ile)-lysidine/2-thiocytidine synthase N-terminal" evidence="7">
    <location>
        <begin position="47"/>
        <end position="219"/>
    </location>
</feature>
<dbReference type="AlphaFoldDB" id="A0A511XBN6"/>
<dbReference type="Pfam" id="PF01171">
    <property type="entry name" value="ATP_bind_3"/>
    <property type="match status" value="1"/>
</dbReference>
<keyword evidence="3 6" id="KW-0547">Nucleotide-binding</keyword>
<dbReference type="Proteomes" id="UP000321635">
    <property type="component" value="Unassembled WGS sequence"/>
</dbReference>
<keyword evidence="1 6" id="KW-0436">Ligase</keyword>
<evidence type="ECO:0000256" key="4">
    <source>
        <dbReference type="ARBA" id="ARBA00022840"/>
    </source>
</evidence>
<dbReference type="GO" id="GO:0006400">
    <property type="term" value="P:tRNA modification"/>
    <property type="evidence" value="ECO:0007669"/>
    <property type="project" value="UniProtKB-UniRule"/>
</dbReference>
<feature type="binding site" evidence="6">
    <location>
        <begin position="51"/>
        <end position="56"/>
    </location>
    <ligand>
        <name>ATP</name>
        <dbReference type="ChEBI" id="CHEBI:30616"/>
    </ligand>
</feature>
<comment type="similarity">
    <text evidence="6">Belongs to the tRNA(Ile)-lysidine synthase family.</text>
</comment>
<dbReference type="GO" id="GO:0032267">
    <property type="term" value="F:tRNA(Ile)-lysidine synthase activity"/>
    <property type="evidence" value="ECO:0007669"/>
    <property type="project" value="UniProtKB-EC"/>
</dbReference>
<dbReference type="GO" id="GO:0005524">
    <property type="term" value="F:ATP binding"/>
    <property type="evidence" value="ECO:0007669"/>
    <property type="project" value="UniProtKB-UniRule"/>
</dbReference>
<protein>
    <recommendedName>
        <fullName evidence="6">tRNA(Ile)-lysidine synthase</fullName>
        <ecNumber evidence="6">6.3.4.19</ecNumber>
    </recommendedName>
    <alternativeName>
        <fullName evidence="6">tRNA(Ile)-2-lysyl-cytidine synthase</fullName>
    </alternativeName>
    <alternativeName>
        <fullName evidence="6">tRNA(Ile)-lysidine synthetase</fullName>
    </alternativeName>
</protein>
<evidence type="ECO:0000256" key="1">
    <source>
        <dbReference type="ARBA" id="ARBA00022598"/>
    </source>
</evidence>
<dbReference type="InterPro" id="IPR014729">
    <property type="entry name" value="Rossmann-like_a/b/a_fold"/>
</dbReference>
<comment type="subcellular location">
    <subcellularLocation>
        <location evidence="6">Cytoplasm</location>
    </subcellularLocation>
</comment>